<comment type="similarity">
    <text evidence="2">Belongs to the alpha-defensin family.</text>
</comment>
<name>A0A8J6KY73_MICOH</name>
<dbReference type="EMBL" id="JAATJU010021149">
    <property type="protein sequence ID" value="KAH0514551.1"/>
    <property type="molecule type" value="Genomic_DNA"/>
</dbReference>
<evidence type="ECO:0000256" key="7">
    <source>
        <dbReference type="SAM" id="MobiDB-lite"/>
    </source>
</evidence>
<dbReference type="InterPro" id="IPR016327">
    <property type="entry name" value="Alpha-defensin"/>
</dbReference>
<evidence type="ECO:0000256" key="1">
    <source>
        <dbReference type="ARBA" id="ARBA00004613"/>
    </source>
</evidence>
<evidence type="ECO:0000313" key="11">
    <source>
        <dbReference type="Proteomes" id="UP000710432"/>
    </source>
</evidence>
<dbReference type="GO" id="GO:0050829">
    <property type="term" value="P:defense response to Gram-negative bacterium"/>
    <property type="evidence" value="ECO:0007669"/>
    <property type="project" value="TreeGrafter"/>
</dbReference>
<evidence type="ECO:0000256" key="6">
    <source>
        <dbReference type="ARBA" id="ARBA00022940"/>
    </source>
</evidence>
<proteinExistence type="inferred from homology"/>
<dbReference type="GO" id="GO:0071222">
    <property type="term" value="P:cellular response to lipopolysaccharide"/>
    <property type="evidence" value="ECO:0007669"/>
    <property type="project" value="TreeGrafter"/>
</dbReference>
<keyword evidence="4" id="KW-0929">Antimicrobial</keyword>
<evidence type="ECO:0000256" key="4">
    <source>
        <dbReference type="ARBA" id="ARBA00022529"/>
    </source>
</evidence>
<reference evidence="10" key="1">
    <citation type="submission" date="2020-03" db="EMBL/GenBank/DDBJ databases">
        <title>Studies in the Genomics of Life Span.</title>
        <authorList>
            <person name="Glass D."/>
        </authorList>
    </citation>
    <scope>NUCLEOTIDE SEQUENCE</scope>
    <source>
        <strain evidence="10">LTLLF</strain>
        <tissue evidence="10">Muscle</tissue>
    </source>
</reference>
<dbReference type="GO" id="GO:0031012">
    <property type="term" value="C:extracellular matrix"/>
    <property type="evidence" value="ECO:0007669"/>
    <property type="project" value="TreeGrafter"/>
</dbReference>
<feature type="compositionally biased region" description="Basic and acidic residues" evidence="7">
    <location>
        <begin position="27"/>
        <end position="41"/>
    </location>
</feature>
<dbReference type="InterPro" id="IPR002366">
    <property type="entry name" value="Alpha-defensin_N"/>
</dbReference>
<feature type="signal peptide" evidence="8">
    <location>
        <begin position="1"/>
        <end position="19"/>
    </location>
</feature>
<dbReference type="GO" id="GO:0061844">
    <property type="term" value="P:antimicrobial humoral immune response mediated by antimicrobial peptide"/>
    <property type="evidence" value="ECO:0007669"/>
    <property type="project" value="TreeGrafter"/>
</dbReference>
<organism evidence="10 11">
    <name type="scientific">Microtus ochrogaster</name>
    <name type="common">Prairie vole</name>
    <dbReference type="NCBI Taxonomy" id="79684"/>
    <lineage>
        <taxon>Eukaryota</taxon>
        <taxon>Metazoa</taxon>
        <taxon>Chordata</taxon>
        <taxon>Craniata</taxon>
        <taxon>Vertebrata</taxon>
        <taxon>Euteleostomi</taxon>
        <taxon>Mammalia</taxon>
        <taxon>Eutheria</taxon>
        <taxon>Euarchontoglires</taxon>
        <taxon>Glires</taxon>
        <taxon>Rodentia</taxon>
        <taxon>Myomorpha</taxon>
        <taxon>Muroidea</taxon>
        <taxon>Cricetidae</taxon>
        <taxon>Arvicolinae</taxon>
        <taxon>Microtus</taxon>
    </lineage>
</organism>
<evidence type="ECO:0000256" key="2">
    <source>
        <dbReference type="ARBA" id="ARBA00006519"/>
    </source>
</evidence>
<dbReference type="PANTHER" id="PTHR11876:SF2">
    <property type="entry name" value="ALPHA-DEFENSIN 1-RELATED"/>
    <property type="match status" value="1"/>
</dbReference>
<dbReference type="AlphaFoldDB" id="A0A8J6KY73"/>
<feature type="chain" id="PRO_5035174759" evidence="8">
    <location>
        <begin position="20"/>
        <end position="90"/>
    </location>
</feature>
<evidence type="ECO:0000256" key="8">
    <source>
        <dbReference type="SAM" id="SignalP"/>
    </source>
</evidence>
<dbReference type="GO" id="GO:0002227">
    <property type="term" value="P:innate immune response in mucosa"/>
    <property type="evidence" value="ECO:0007669"/>
    <property type="project" value="TreeGrafter"/>
</dbReference>
<dbReference type="PANTHER" id="PTHR11876">
    <property type="entry name" value="ALPHA-DEFENSIN 1"/>
    <property type="match status" value="1"/>
</dbReference>
<feature type="domain" description="Alpha-defensin N-terminal" evidence="9">
    <location>
        <begin position="1"/>
        <end position="51"/>
    </location>
</feature>
<dbReference type="GO" id="GO:0050830">
    <property type="term" value="P:defense response to Gram-positive bacterium"/>
    <property type="evidence" value="ECO:0007669"/>
    <property type="project" value="TreeGrafter"/>
</dbReference>
<keyword evidence="5 8" id="KW-0732">Signal</keyword>
<dbReference type="SMART" id="SM01418">
    <property type="entry name" value="Defensin_propep"/>
    <property type="match status" value="1"/>
</dbReference>
<gene>
    <name evidence="10" type="ORF">LTLLF_134640</name>
</gene>
<feature type="region of interest" description="Disordered" evidence="7">
    <location>
        <begin position="22"/>
        <end position="44"/>
    </location>
</feature>
<dbReference type="GO" id="GO:0005615">
    <property type="term" value="C:extracellular space"/>
    <property type="evidence" value="ECO:0007669"/>
    <property type="project" value="InterPro"/>
</dbReference>
<evidence type="ECO:0000259" key="9">
    <source>
        <dbReference type="SMART" id="SM01418"/>
    </source>
</evidence>
<comment type="caution">
    <text evidence="10">The sequence shown here is derived from an EMBL/GenBank/DDBJ whole genome shotgun (WGS) entry which is preliminary data.</text>
</comment>
<dbReference type="GO" id="GO:0019731">
    <property type="term" value="P:antibacterial humoral response"/>
    <property type="evidence" value="ECO:0007669"/>
    <property type="project" value="TreeGrafter"/>
</dbReference>
<evidence type="ECO:0000313" key="10">
    <source>
        <dbReference type="EMBL" id="KAH0514551.1"/>
    </source>
</evidence>
<keyword evidence="6" id="KW-0211">Defensin</keyword>
<dbReference type="GO" id="GO:0051673">
    <property type="term" value="P:disruption of plasma membrane integrity in another organism"/>
    <property type="evidence" value="ECO:0007669"/>
    <property type="project" value="TreeGrafter"/>
</dbReference>
<accession>A0A8J6KY73</accession>
<sequence length="90" mass="9655">MKTLVLFSALMLLAFQAQANPLPEPNEEAKNKEQSGVKDQDVSISFGSPEGSAFQDAAAIMVLVCVLSDSPPFQLIMMKGLAVFFCFPSA</sequence>
<dbReference type="Proteomes" id="UP000710432">
    <property type="component" value="Unassembled WGS sequence"/>
</dbReference>
<dbReference type="Pfam" id="PF00879">
    <property type="entry name" value="Defensin_propep"/>
    <property type="match status" value="1"/>
</dbReference>
<evidence type="ECO:0000256" key="3">
    <source>
        <dbReference type="ARBA" id="ARBA00022525"/>
    </source>
</evidence>
<protein>
    <submittedName>
        <fullName evidence="10">Alpha-defensin-related sequence 10</fullName>
    </submittedName>
</protein>
<keyword evidence="3" id="KW-0964">Secreted</keyword>
<comment type="subcellular location">
    <subcellularLocation>
        <location evidence="1">Secreted</location>
    </subcellularLocation>
</comment>
<evidence type="ECO:0000256" key="5">
    <source>
        <dbReference type="ARBA" id="ARBA00022729"/>
    </source>
</evidence>